<reference evidence="2" key="1">
    <citation type="journal article" date="2019" name="bioRxiv">
        <title>Genomics, evolutionary history and diagnostics of the Alternaria alternata species group including apple and Asian pear pathotypes.</title>
        <authorList>
            <person name="Armitage A.D."/>
            <person name="Cockerton H.M."/>
            <person name="Sreenivasaprasad S."/>
            <person name="Woodhall J.W."/>
            <person name="Lane C.R."/>
            <person name="Harrison R.J."/>
            <person name="Clarkson J.P."/>
        </authorList>
    </citation>
    <scope>NUCLEOTIDE SEQUENCE [LARGE SCALE GENOMIC DNA]</scope>
    <source>
        <strain evidence="2">FERA 1082</strain>
    </source>
</reference>
<comment type="caution">
    <text evidence="1">The sequence shown here is derived from an EMBL/GenBank/DDBJ whole genome shotgun (WGS) entry which is preliminary data.</text>
</comment>
<dbReference type="Proteomes" id="UP000292402">
    <property type="component" value="Unassembled WGS sequence"/>
</dbReference>
<accession>A0A4V1WM68</accession>
<dbReference type="PANTHER" id="PTHR38790:SF4">
    <property type="entry name" value="2EXR DOMAIN-CONTAINING PROTEIN"/>
    <property type="match status" value="1"/>
</dbReference>
<dbReference type="EMBL" id="PDXA01000030">
    <property type="protein sequence ID" value="RYN46225.1"/>
    <property type="molecule type" value="Genomic_DNA"/>
</dbReference>
<gene>
    <name evidence="1" type="ORF">AA0114_g8380</name>
</gene>
<proteinExistence type="predicted"/>
<organism evidence="1 2">
    <name type="scientific">Alternaria tenuissima</name>
    <dbReference type="NCBI Taxonomy" id="119927"/>
    <lineage>
        <taxon>Eukaryota</taxon>
        <taxon>Fungi</taxon>
        <taxon>Dikarya</taxon>
        <taxon>Ascomycota</taxon>
        <taxon>Pezizomycotina</taxon>
        <taxon>Dothideomycetes</taxon>
        <taxon>Pleosporomycetidae</taxon>
        <taxon>Pleosporales</taxon>
        <taxon>Pleosporineae</taxon>
        <taxon>Pleosporaceae</taxon>
        <taxon>Alternaria</taxon>
        <taxon>Alternaria sect. Alternaria</taxon>
        <taxon>Alternaria alternata complex</taxon>
    </lineage>
</organism>
<protein>
    <submittedName>
        <fullName evidence="1">Uncharacterized protein</fullName>
    </submittedName>
</protein>
<evidence type="ECO:0000313" key="1">
    <source>
        <dbReference type="EMBL" id="RYN46225.1"/>
    </source>
</evidence>
<dbReference type="AlphaFoldDB" id="A0A4V1WM68"/>
<dbReference type="PANTHER" id="PTHR38790">
    <property type="entry name" value="2EXR DOMAIN-CONTAINING PROTEIN-RELATED"/>
    <property type="match status" value="1"/>
</dbReference>
<name>A0A4V1WM68_9PLEO</name>
<evidence type="ECO:0000313" key="2">
    <source>
        <dbReference type="Proteomes" id="UP000292402"/>
    </source>
</evidence>
<sequence>MAPRKLYLENQKASTKGTKAFIDAGVVKRRHKKVRFHENGLINVERKTGKYFKMARENQQGSPLLRLPPELRCLVFEYALGGNTYMIRYHRKSKSVKNTTVAKHALALLSVCRQIFAETALLPFSLNTFSVFHPVVFNMWIKSFHPAFAEVVTSVRIDILAYRFLLALWYNDIPQVQHIPFDISDIHLSSVLTSLKVIQIAFIVKAETMEDANVMEELNKQGEKIKGFYELANSGIKVNLTRIIE</sequence>